<keyword evidence="3" id="KW-1185">Reference proteome</keyword>
<evidence type="ECO:0000313" key="3">
    <source>
        <dbReference type="Proteomes" id="UP001364617"/>
    </source>
</evidence>
<gene>
    <name evidence="2" type="ORF">R3I93_020575</name>
</gene>
<dbReference type="Proteomes" id="UP001364617">
    <property type="component" value="Unassembled WGS sequence"/>
</dbReference>
<dbReference type="AlphaFoldDB" id="A0AAN9CAA8"/>
<organism evidence="2 3">
    <name type="scientific">Phoxinus phoxinus</name>
    <name type="common">Eurasian minnow</name>
    <dbReference type="NCBI Taxonomy" id="58324"/>
    <lineage>
        <taxon>Eukaryota</taxon>
        <taxon>Metazoa</taxon>
        <taxon>Chordata</taxon>
        <taxon>Craniata</taxon>
        <taxon>Vertebrata</taxon>
        <taxon>Euteleostomi</taxon>
        <taxon>Actinopterygii</taxon>
        <taxon>Neopterygii</taxon>
        <taxon>Teleostei</taxon>
        <taxon>Ostariophysi</taxon>
        <taxon>Cypriniformes</taxon>
        <taxon>Leuciscidae</taxon>
        <taxon>Phoxininae</taxon>
        <taxon>Phoxinus</taxon>
    </lineage>
</organism>
<feature type="domain" description="CxC7-like cysteine cluster associated with KDZ transposases" evidence="1">
    <location>
        <begin position="124"/>
        <end position="186"/>
    </location>
</feature>
<evidence type="ECO:0000259" key="1">
    <source>
        <dbReference type="Pfam" id="PF18866"/>
    </source>
</evidence>
<evidence type="ECO:0000313" key="2">
    <source>
        <dbReference type="EMBL" id="KAK7128025.1"/>
    </source>
</evidence>
<sequence>MEDFKRVSHGDVTLDAHGKATLVHVNIPTDVDMADHCGEQCEGLTVTSNLRPCRASWTLGVHHPLQEQLLPEEILHKIFILVVLQDGDPAIRTLALTCTRFWRIVREESFLKEAHFCWLDSVVNWNSFSEEHRRTYRIPYLISRCIQCDDMYKDCEGYWGCGQRGKLQGFYSENDFAGYCCMDCFYSAGGTI</sequence>
<proteinExistence type="predicted"/>
<accession>A0AAN9CAA8</accession>
<comment type="caution">
    <text evidence="2">The sequence shown here is derived from an EMBL/GenBank/DDBJ whole genome shotgun (WGS) entry which is preliminary data.</text>
</comment>
<reference evidence="2 3" key="1">
    <citation type="submission" date="2024-02" db="EMBL/GenBank/DDBJ databases">
        <title>Chromosome-level genome assembly of the Eurasian Minnow (Phoxinus phoxinus).</title>
        <authorList>
            <person name="Oriowo T.O."/>
            <person name="Martin S."/>
            <person name="Stange M."/>
            <person name="Chrysostomakis Y."/>
            <person name="Brown T."/>
            <person name="Winkler S."/>
            <person name="Kukowka S."/>
            <person name="Myers E.W."/>
            <person name="Bohne A."/>
        </authorList>
    </citation>
    <scope>NUCLEOTIDE SEQUENCE [LARGE SCALE GENOMIC DNA]</scope>
    <source>
        <strain evidence="2">ZFMK-TIS-60720</strain>
        <tissue evidence="2">Whole Organism</tissue>
    </source>
</reference>
<dbReference type="InterPro" id="IPR041300">
    <property type="entry name" value="CxC7"/>
</dbReference>
<dbReference type="Pfam" id="PF18866">
    <property type="entry name" value="CxC7"/>
    <property type="match status" value="1"/>
</dbReference>
<protein>
    <recommendedName>
        <fullName evidence="1">CxC7-like cysteine cluster associated with KDZ transposases domain-containing protein</fullName>
    </recommendedName>
</protein>
<dbReference type="EMBL" id="JAYKXH010000022">
    <property type="protein sequence ID" value="KAK7128025.1"/>
    <property type="molecule type" value="Genomic_DNA"/>
</dbReference>
<name>A0AAN9CAA8_9TELE</name>